<dbReference type="GO" id="GO:0003676">
    <property type="term" value="F:nucleic acid binding"/>
    <property type="evidence" value="ECO:0007669"/>
    <property type="project" value="InterPro"/>
</dbReference>
<accession>A0A4Y2CES2</accession>
<sequence length="294" mass="33438">MMNPQLYCIAEEELKAYKRPISLKTILNLLRRFEETGSLEDRPRSGRLSLNAVRVHVVESVMEELASETSTGSSSAREAGRITGLTESSIRRILHGILNLHPYKIQALHQLLPADFDERQNFATWALAQMERDSQWLLNVMWTDEAHFPLHGDVNTQNSRIWATSNPQRCPVSGSKTGAVTAERYVTLLRDHVVPALQERHALPVVTFMQDGAPPHFAREVRAFLLETFTEDRVISRGCKFKWPSRSPDLTPADFCYGAIPLKSTHGEDSGISEIHKKVEYKIERQKSEYTNLE</sequence>
<dbReference type="PANTHER" id="PTHR47326:SF1">
    <property type="entry name" value="HTH PSQ-TYPE DOMAIN-CONTAINING PROTEIN"/>
    <property type="match status" value="1"/>
</dbReference>
<dbReference type="Proteomes" id="UP000499080">
    <property type="component" value="Unassembled WGS sequence"/>
</dbReference>
<evidence type="ECO:0000313" key="2">
    <source>
        <dbReference type="Proteomes" id="UP000499080"/>
    </source>
</evidence>
<protein>
    <recommendedName>
        <fullName evidence="3">DUF4817 domain-containing protein</fullName>
    </recommendedName>
</protein>
<dbReference type="PANTHER" id="PTHR47326">
    <property type="entry name" value="TRANSPOSABLE ELEMENT TC3 TRANSPOSASE-LIKE PROTEIN"/>
    <property type="match status" value="1"/>
</dbReference>
<reference evidence="1 2" key="1">
    <citation type="journal article" date="2019" name="Sci. Rep.">
        <title>Orb-weaving spider Araneus ventricosus genome elucidates the spidroin gene catalogue.</title>
        <authorList>
            <person name="Kono N."/>
            <person name="Nakamura H."/>
            <person name="Ohtoshi R."/>
            <person name="Moran D.A.P."/>
            <person name="Shinohara A."/>
            <person name="Yoshida Y."/>
            <person name="Fujiwara M."/>
            <person name="Mori M."/>
            <person name="Tomita M."/>
            <person name="Arakawa K."/>
        </authorList>
    </citation>
    <scope>NUCLEOTIDE SEQUENCE [LARGE SCALE GENOMIC DNA]</scope>
</reference>
<proteinExistence type="predicted"/>
<dbReference type="AlphaFoldDB" id="A0A4Y2CES2"/>
<name>A0A4Y2CES2_ARAVE</name>
<evidence type="ECO:0008006" key="3">
    <source>
        <dbReference type="Google" id="ProtNLM"/>
    </source>
</evidence>
<dbReference type="EMBL" id="BGPR01000178">
    <property type="protein sequence ID" value="GBM02257.1"/>
    <property type="molecule type" value="Genomic_DNA"/>
</dbReference>
<comment type="caution">
    <text evidence="1">The sequence shown here is derived from an EMBL/GenBank/DDBJ whole genome shotgun (WGS) entry which is preliminary data.</text>
</comment>
<dbReference type="InterPro" id="IPR036397">
    <property type="entry name" value="RNaseH_sf"/>
</dbReference>
<dbReference type="OrthoDB" id="6432521at2759"/>
<keyword evidence="2" id="KW-1185">Reference proteome</keyword>
<dbReference type="Gene3D" id="3.30.420.10">
    <property type="entry name" value="Ribonuclease H-like superfamily/Ribonuclease H"/>
    <property type="match status" value="1"/>
</dbReference>
<organism evidence="1 2">
    <name type="scientific">Araneus ventricosus</name>
    <name type="common">Orbweaver spider</name>
    <name type="synonym">Epeira ventricosa</name>
    <dbReference type="NCBI Taxonomy" id="182803"/>
    <lineage>
        <taxon>Eukaryota</taxon>
        <taxon>Metazoa</taxon>
        <taxon>Ecdysozoa</taxon>
        <taxon>Arthropoda</taxon>
        <taxon>Chelicerata</taxon>
        <taxon>Arachnida</taxon>
        <taxon>Araneae</taxon>
        <taxon>Araneomorphae</taxon>
        <taxon>Entelegynae</taxon>
        <taxon>Araneoidea</taxon>
        <taxon>Araneidae</taxon>
        <taxon>Araneus</taxon>
    </lineage>
</organism>
<gene>
    <name evidence="1" type="ORF">AVEN_108806_1</name>
</gene>
<evidence type="ECO:0000313" key="1">
    <source>
        <dbReference type="EMBL" id="GBM02257.1"/>
    </source>
</evidence>